<accession>A0A8S5RBM7</accession>
<dbReference type="EMBL" id="BK059088">
    <property type="protein sequence ID" value="DAE28554.1"/>
    <property type="molecule type" value="Genomic_DNA"/>
</dbReference>
<evidence type="ECO:0000313" key="1">
    <source>
        <dbReference type="EMBL" id="DAE28554.1"/>
    </source>
</evidence>
<protein>
    <submittedName>
        <fullName evidence="1">Uncharacterized protein</fullName>
    </submittedName>
</protein>
<organism evidence="1">
    <name type="scientific">virus sp. ctOZh10</name>
    <dbReference type="NCBI Taxonomy" id="2828250"/>
    <lineage>
        <taxon>Viruses</taxon>
    </lineage>
</organism>
<proteinExistence type="predicted"/>
<reference evidence="1" key="1">
    <citation type="journal article" date="2021" name="Proc. Natl. Acad. Sci. U.S.A.">
        <title>A Catalog of Tens of Thousands of Viruses from Human Metagenomes Reveals Hidden Associations with Chronic Diseases.</title>
        <authorList>
            <person name="Tisza M.J."/>
            <person name="Buck C.B."/>
        </authorList>
    </citation>
    <scope>NUCLEOTIDE SEQUENCE</scope>
    <source>
        <strain evidence="1">CtOZh10</strain>
    </source>
</reference>
<sequence length="142" mass="15250">MLINVNINGFNTPIEIPEVFAPAELAERVQSLDPEISGDENSYVIRQGNLVEVGGVLTIQTTPVVNNTTGAGTEGSKRVDLSSYGFTKILNVQATAEDTPAGSIHENAHIGDVDTQGFTIYATSTHTAPVEFKVRYFVRAIV</sequence>
<name>A0A8S5RBM7_9VIRU</name>